<feature type="region of interest" description="Disordered" evidence="2">
    <location>
        <begin position="875"/>
        <end position="896"/>
    </location>
</feature>
<reference evidence="4" key="2">
    <citation type="submission" date="2022-01" db="EMBL/GenBank/DDBJ databases">
        <authorList>
            <person name="Yamashiro T."/>
            <person name="Shiraishi A."/>
            <person name="Satake H."/>
            <person name="Nakayama K."/>
        </authorList>
    </citation>
    <scope>NUCLEOTIDE SEQUENCE</scope>
</reference>
<dbReference type="EMBL" id="BQNB010019793">
    <property type="protein sequence ID" value="GJT89122.1"/>
    <property type="molecule type" value="Genomic_DNA"/>
</dbReference>
<dbReference type="GO" id="GO:0003964">
    <property type="term" value="F:RNA-directed DNA polymerase activity"/>
    <property type="evidence" value="ECO:0007669"/>
    <property type="project" value="UniProtKB-KW"/>
</dbReference>
<dbReference type="Pfam" id="PF14223">
    <property type="entry name" value="Retrotran_gag_2"/>
    <property type="match status" value="1"/>
</dbReference>
<keyword evidence="4" id="KW-0808">Transferase</keyword>
<gene>
    <name evidence="4" type="ORF">Tco_1070839</name>
</gene>
<feature type="region of interest" description="Disordered" evidence="2">
    <location>
        <begin position="969"/>
        <end position="1017"/>
    </location>
</feature>
<proteinExistence type="predicted"/>
<organism evidence="4 5">
    <name type="scientific">Tanacetum coccineum</name>
    <dbReference type="NCBI Taxonomy" id="301880"/>
    <lineage>
        <taxon>Eukaryota</taxon>
        <taxon>Viridiplantae</taxon>
        <taxon>Streptophyta</taxon>
        <taxon>Embryophyta</taxon>
        <taxon>Tracheophyta</taxon>
        <taxon>Spermatophyta</taxon>
        <taxon>Magnoliopsida</taxon>
        <taxon>eudicotyledons</taxon>
        <taxon>Gunneridae</taxon>
        <taxon>Pentapetalae</taxon>
        <taxon>asterids</taxon>
        <taxon>campanulids</taxon>
        <taxon>Asterales</taxon>
        <taxon>Asteraceae</taxon>
        <taxon>Asteroideae</taxon>
        <taxon>Anthemideae</taxon>
        <taxon>Anthemidinae</taxon>
        <taxon>Tanacetum</taxon>
    </lineage>
</organism>
<evidence type="ECO:0000313" key="4">
    <source>
        <dbReference type="EMBL" id="GJT89122.1"/>
    </source>
</evidence>
<feature type="domain" description="Retrovirus-related Pol polyprotein from transposon TNT 1-94-like beta-barrel" evidence="3">
    <location>
        <begin position="509"/>
        <end position="581"/>
    </location>
</feature>
<reference evidence="4" key="1">
    <citation type="journal article" date="2022" name="Int. J. Mol. Sci.">
        <title>Draft Genome of Tanacetum Coccineum: Genomic Comparison of Closely Related Tanacetum-Family Plants.</title>
        <authorList>
            <person name="Yamashiro T."/>
            <person name="Shiraishi A."/>
            <person name="Nakayama K."/>
            <person name="Satake H."/>
        </authorList>
    </citation>
    <scope>NUCLEOTIDE SEQUENCE</scope>
</reference>
<dbReference type="Proteomes" id="UP001151760">
    <property type="component" value="Unassembled WGS sequence"/>
</dbReference>
<sequence length="1435" mass="161164">MGMVLFQSLQIHQDKLRFCLLETAEEKVAREKREKKQRTTCYLPLQNHLAKFHKMTDAKEMWDAIKSRFGGNDESKKMQKYILKQQFEGFSVSNTEGLHKGYDRFQSLLSQLEIHGAGVSTEDANQKFLRSLPSACYNLMQKKLLALIKPKWNATIATKQGILQESVDSRELKITGGMHGILETRMGAELDKKEDSKALVTIYRRRCWIGQNHSENEDYALMACNSSDSDTETQPSKTESQSSEIDTCESNISAEPSELVTEPVVNESNVESQPKVWSDAPIIEEYESDSEDEENVKSHFIHSQKPKVDKKDLGYGFAVRACFVCGSLNHLIRDCDFHEKRMARKAELNNGWNNVQRVNKQNQFVPSAVLTRTGIFPVNTARTSGTKIFSTARQSFNRQTVPTSTAMKVNTVKPIMNRVRPAKVFHKTHSPSSRPFKRTTVLRTEFSNQKLNTAKVNAVSTVGGKRETAVKPSAGCNWRPQRYHGGSKYNGGSSLRNYYPHRALKNKGIVDSGCSRHMTGNKAYLAEFQDFNGGPVAFGGSKGYITGKGKIKTGKLDFEDVCFVKELQHFNLFSVSQMCDKKNKVLFTDSECLVLTTTKDVMESVVQNGIRGNTVNKPELHNKKEFAERKNSTLIEAARPCLQIHSYLTLLAEAYRTACYDLNRMIKRRVKRAREQTFMDELERLKRQEKEAHEEAEALRKKFETLVIKEGAAKPSRRIVAVSDTKSLGLSRFASWVEGYRTKAKRKGIYYDEVFAPEARLEAIRSFQAFASYMGYISIKGCEKCLLYGENNEEVPPFETTEAFSQDEEAGCEMSISIGFRNSRTGGCQFLGRRLISWQCKKQTIVATSTTEAEYVAAASCCGQVFHLTILSSADDTTDSDTPDTPPSPTYGTPFIETTLSTQRSPTASGVLRRRVMVLAPGQPIPHGRPYCYHLNGPVYMMTARKRVGPLPTHRLAVRHSVDYFSSDHFSSDDSSSSSSSETSSDSPADALSDYASSRSSSDHSLPASPSGTRSSHRLCSLVPSVHHSSTIFERPSHDSFSASCSRKRSRSPVASVLLSSPTLEALSYARADILPSPKRIMSLETAMDLEDCSEDRFEPYVPREMDVDVVRSDGIEINPKIQAEINECFAYADALRDRGIDARVTVEAANREESETGTRGPVDVRVERVMHPMMPEDTPDPAQEGAVEVTYETLGDLVQRFHDHTEAIPVHRVQVIKGAQREQGHRIVGAETAVTVLTERVAELERDNKRLRGTVSVESQRVDRLQRGMACMQRELRQIRRKIPNTRSGASRTQVRGNGNGGNGDGGNRNGGNRDGGNGNGNGNGGEYGYNFRRFMPARECTYQDFLKCQPLNFNGMEGVVRLTRWFEKMETVFHISNCPEKYQVKYASCTLLNSALTWWNSYKRTFGNKTAYAMSWAELMKLMTEVYCPRNEI</sequence>
<keyword evidence="1" id="KW-0175">Coiled coil</keyword>
<accession>A0ABQ5HP92</accession>
<feature type="region of interest" description="Disordered" evidence="2">
    <location>
        <begin position="226"/>
        <end position="252"/>
    </location>
</feature>
<name>A0ABQ5HP92_9ASTR</name>
<evidence type="ECO:0000256" key="1">
    <source>
        <dbReference type="SAM" id="Coils"/>
    </source>
</evidence>
<evidence type="ECO:0000259" key="3">
    <source>
        <dbReference type="Pfam" id="PF22936"/>
    </source>
</evidence>
<feature type="region of interest" description="Disordered" evidence="2">
    <location>
        <begin position="1279"/>
        <end position="1323"/>
    </location>
</feature>
<feature type="coiled-coil region" evidence="1">
    <location>
        <begin position="675"/>
        <end position="706"/>
    </location>
</feature>
<dbReference type="InterPro" id="IPR054722">
    <property type="entry name" value="PolX-like_BBD"/>
</dbReference>
<keyword evidence="5" id="KW-1185">Reference proteome</keyword>
<feature type="compositionally biased region" description="Polar residues" evidence="2">
    <location>
        <begin position="1286"/>
        <end position="1297"/>
    </location>
</feature>
<evidence type="ECO:0000256" key="2">
    <source>
        <dbReference type="SAM" id="MobiDB-lite"/>
    </source>
</evidence>
<evidence type="ECO:0000313" key="5">
    <source>
        <dbReference type="Proteomes" id="UP001151760"/>
    </source>
</evidence>
<dbReference type="CDD" id="cd09272">
    <property type="entry name" value="RNase_HI_RT_Ty1"/>
    <property type="match status" value="1"/>
</dbReference>
<feature type="compositionally biased region" description="Gly residues" evidence="2">
    <location>
        <begin position="1299"/>
        <end position="1323"/>
    </location>
</feature>
<dbReference type="Pfam" id="PF22936">
    <property type="entry name" value="Pol_BBD"/>
    <property type="match status" value="1"/>
</dbReference>
<feature type="compositionally biased region" description="Low complexity" evidence="2">
    <location>
        <begin position="969"/>
        <end position="1011"/>
    </location>
</feature>
<keyword evidence="4" id="KW-0548">Nucleotidyltransferase</keyword>
<comment type="caution">
    <text evidence="4">The sequence shown here is derived from an EMBL/GenBank/DDBJ whole genome shotgun (WGS) entry which is preliminary data.</text>
</comment>
<protein>
    <submittedName>
        <fullName evidence="4">Reverse transcriptase domain-containing protein</fullName>
    </submittedName>
</protein>
<keyword evidence="4" id="KW-0695">RNA-directed DNA polymerase</keyword>